<protein>
    <submittedName>
        <fullName evidence="8">M48 family metalloprotease</fullName>
        <ecNumber evidence="8">3.4.24.-</ecNumber>
    </submittedName>
</protein>
<evidence type="ECO:0000256" key="2">
    <source>
        <dbReference type="ARBA" id="ARBA00022670"/>
    </source>
</evidence>
<gene>
    <name evidence="8" type="ORF">WG901_22025</name>
</gene>
<comment type="caution">
    <text evidence="8">The sequence shown here is derived from an EMBL/GenBank/DDBJ whole genome shotgun (WGS) entry which is preliminary data.</text>
</comment>
<dbReference type="Pfam" id="PF01435">
    <property type="entry name" value="Peptidase_M48"/>
    <property type="match status" value="1"/>
</dbReference>
<dbReference type="CDD" id="cd07324">
    <property type="entry name" value="M48C_Oma1-like"/>
    <property type="match status" value="1"/>
</dbReference>
<name>A0ABU8S1V6_9SPHN</name>
<evidence type="ECO:0000313" key="8">
    <source>
        <dbReference type="EMBL" id="MEJ5979348.1"/>
    </source>
</evidence>
<evidence type="ECO:0000256" key="1">
    <source>
        <dbReference type="ARBA" id="ARBA00001947"/>
    </source>
</evidence>
<evidence type="ECO:0000256" key="6">
    <source>
        <dbReference type="ARBA" id="ARBA00023049"/>
    </source>
</evidence>
<feature type="domain" description="Peptidase M48" evidence="7">
    <location>
        <begin position="69"/>
        <end position="250"/>
    </location>
</feature>
<keyword evidence="4 8" id="KW-0378">Hydrolase</keyword>
<dbReference type="InterPro" id="IPR001915">
    <property type="entry name" value="Peptidase_M48"/>
</dbReference>
<dbReference type="PANTHER" id="PTHR22726:SF1">
    <property type="entry name" value="METALLOENDOPEPTIDASE OMA1, MITOCHONDRIAL"/>
    <property type="match status" value="1"/>
</dbReference>
<evidence type="ECO:0000259" key="7">
    <source>
        <dbReference type="Pfam" id="PF01435"/>
    </source>
</evidence>
<evidence type="ECO:0000313" key="9">
    <source>
        <dbReference type="Proteomes" id="UP001361239"/>
    </source>
</evidence>
<evidence type="ECO:0000256" key="3">
    <source>
        <dbReference type="ARBA" id="ARBA00022723"/>
    </source>
</evidence>
<keyword evidence="3" id="KW-0479">Metal-binding</keyword>
<organism evidence="8 9">
    <name type="scientific">Novosphingobium anseongense</name>
    <dbReference type="NCBI Taxonomy" id="3133436"/>
    <lineage>
        <taxon>Bacteria</taxon>
        <taxon>Pseudomonadati</taxon>
        <taxon>Pseudomonadota</taxon>
        <taxon>Alphaproteobacteria</taxon>
        <taxon>Sphingomonadales</taxon>
        <taxon>Sphingomonadaceae</taxon>
        <taxon>Novosphingobium</taxon>
    </lineage>
</organism>
<dbReference type="PANTHER" id="PTHR22726">
    <property type="entry name" value="METALLOENDOPEPTIDASE OMA1"/>
    <property type="match status" value="1"/>
</dbReference>
<proteinExistence type="predicted"/>
<dbReference type="EMBL" id="JBBHJZ010000007">
    <property type="protein sequence ID" value="MEJ5979348.1"/>
    <property type="molecule type" value="Genomic_DNA"/>
</dbReference>
<comment type="cofactor">
    <cofactor evidence="1">
        <name>Zn(2+)</name>
        <dbReference type="ChEBI" id="CHEBI:29105"/>
    </cofactor>
</comment>
<evidence type="ECO:0000256" key="5">
    <source>
        <dbReference type="ARBA" id="ARBA00022833"/>
    </source>
</evidence>
<dbReference type="Proteomes" id="UP001361239">
    <property type="component" value="Unassembled WGS sequence"/>
</dbReference>
<keyword evidence="5" id="KW-0862">Zinc</keyword>
<evidence type="ECO:0000256" key="4">
    <source>
        <dbReference type="ARBA" id="ARBA00022801"/>
    </source>
</evidence>
<reference evidence="8 9" key="1">
    <citation type="submission" date="2024-03" db="EMBL/GenBank/DDBJ databases">
        <authorList>
            <person name="Jo J.-H."/>
        </authorList>
    </citation>
    <scope>NUCLEOTIDE SEQUENCE [LARGE SCALE GENOMIC DNA]</scope>
    <source>
        <strain evidence="8 9">PS1R-30</strain>
    </source>
</reference>
<accession>A0ABU8S1V6</accession>
<sequence length="507" mass="54795">MTDEKVARPRRWRHRAFALALAGALHGCTQEAPADKEQAISQEDRAYGAEQHRQLLAELGGAYEGGQGAYLRAVGERIASGAGLGEQCTFTLVNSDVVNAFAVPGCFIYVTRGLLAVVGNEAELASVLGHEVGHIAARHAQRQERGSLWRTLGVIAVSLTGSERLTEFAGRAAQYFGLRYSRTQEYEADDLAVAYLRKAGYDLYAAAEMLEALHRQEAFMNATRNQDAARSLPEWTSSHPLTQKRIARAHDKARASGLKDDALPEKAEAYLEQVDGLLFGDDPQQGFVLGRRFAHPAMRISFEAPTGFSLANSPQAVRLIGPEGVSGEFGGGRLPSGGLRNYAQAVADAVMGDAPAVVRKETTTQINGMPALVLEMAVRVQDGTLPLLIAAYDGGGGEAYHFIMMSPPSNPQAAALEALIKSFRRLSPAQAAALRPRYLQTLVARREDTLDDFVRRTADPSPRALFVLLNPDYEGGAPKSGDRVKIVTYHPKSLVRERGASSHSASF</sequence>
<keyword evidence="9" id="KW-1185">Reference proteome</keyword>
<dbReference type="RefSeq" id="WP_339589287.1">
    <property type="nucleotide sequence ID" value="NZ_JBBHJZ010000007.1"/>
</dbReference>
<dbReference type="Gene3D" id="3.30.2010.10">
    <property type="entry name" value="Metalloproteases ('zincins'), catalytic domain"/>
    <property type="match status" value="1"/>
</dbReference>
<dbReference type="EC" id="3.4.24.-" evidence="8"/>
<dbReference type="GO" id="GO:0008237">
    <property type="term" value="F:metallopeptidase activity"/>
    <property type="evidence" value="ECO:0007669"/>
    <property type="project" value="UniProtKB-KW"/>
</dbReference>
<keyword evidence="6 8" id="KW-0482">Metalloprotease</keyword>
<keyword evidence="2" id="KW-0645">Protease</keyword>
<dbReference type="InterPro" id="IPR051156">
    <property type="entry name" value="Mito/Outer_Membr_Metalloprot"/>
</dbReference>